<sequence length="528" mass="58752">MSALSFPRKLMPNRRHVASSVASNGNSSHTANRSVPLSKRLLFPTTLASSFELPPLFLNPSISPEFNAELYDFIALALRAFVQPWWTKITRYDKEFLPIITGILTHVFRTLEDRLAKARQRGDLAELVFRNVPTVITQHYRDFRLAQSKLTSSYAAGGALSIPTLFHASQSHMAVKPGGEIDLDYVRFLVDHILKTCLPKEDWDPEAERLIVREIIVKIVVQDILGKITQPWFIEKMILQQLMNIPSTKPKVAVSHSNGFSMHTLLVFVLTMIQSISGVCLALVHAYRQLIVTIREVNQHSSIIETAPTYTLDPLLHNPPPPSLPVETDPLLISRTSSNRSASSLKPSISSSSLDSSSGDPSSSEEEYHDTDYPHDHATCSLLMLAEIFTTNTRFASNTILSTVGMATSQGVAGRWLDKFLPYLLTRTLSISLMQNITRTAKHTLFPNGYPAPPPIDPTAEEQAETRRRLVEFLDGDALAPLLLGPNPSDTISTALEPLESRECNVHLIMLLLDQIMGVLFPELFKGT</sequence>
<feature type="domain" description="PXA" evidence="2">
    <location>
        <begin position="63"/>
        <end position="246"/>
    </location>
</feature>
<feature type="region of interest" description="Disordered" evidence="1">
    <location>
        <begin position="337"/>
        <end position="373"/>
    </location>
</feature>
<feature type="compositionally biased region" description="Low complexity" evidence="1">
    <location>
        <begin position="337"/>
        <end position="362"/>
    </location>
</feature>
<evidence type="ECO:0000313" key="3">
    <source>
        <dbReference type="EMBL" id="KAJ3999141.1"/>
    </source>
</evidence>
<dbReference type="PANTHER" id="PTHR22775">
    <property type="entry name" value="SORTING NEXIN"/>
    <property type="match status" value="1"/>
</dbReference>
<accession>A0ABQ8QKR3</accession>
<reference evidence="3" key="1">
    <citation type="submission" date="2022-08" db="EMBL/GenBank/DDBJ databases">
        <authorList>
            <consortium name="DOE Joint Genome Institute"/>
            <person name="Min B."/>
            <person name="Riley R."/>
            <person name="Sierra-Patev S."/>
            <person name="Naranjo-Ortiz M."/>
            <person name="Looney B."/>
            <person name="Konkel Z."/>
            <person name="Slot J.C."/>
            <person name="Sakamoto Y."/>
            <person name="Steenwyk J.L."/>
            <person name="Rokas A."/>
            <person name="Carro J."/>
            <person name="Camarero S."/>
            <person name="Ferreira P."/>
            <person name="Molpeceres G."/>
            <person name="Ruiz-Duenas F.J."/>
            <person name="Serrano A."/>
            <person name="Henrissat B."/>
            <person name="Drula E."/>
            <person name="Hughes K.W."/>
            <person name="Mata J.L."/>
            <person name="Ishikawa N.K."/>
            <person name="Vargas-Isla R."/>
            <person name="Ushijima S."/>
            <person name="Smith C.A."/>
            <person name="Ahrendt S."/>
            <person name="Andreopoulos W."/>
            <person name="He G."/>
            <person name="Labutti K."/>
            <person name="Lipzen A."/>
            <person name="Ng V."/>
            <person name="Sandor L."/>
            <person name="Barry K."/>
            <person name="Martinez A.T."/>
            <person name="Xiao Y."/>
            <person name="Gibbons J.G."/>
            <person name="Terashima K."/>
            <person name="Hibbett D.S."/>
            <person name="Grigoriev I.V."/>
        </authorList>
    </citation>
    <scope>NUCLEOTIDE SEQUENCE</scope>
    <source>
        <strain evidence="3">TFB10827</strain>
    </source>
</reference>
<organism evidence="3 4">
    <name type="scientific">Lentinula boryana</name>
    <dbReference type="NCBI Taxonomy" id="40481"/>
    <lineage>
        <taxon>Eukaryota</taxon>
        <taxon>Fungi</taxon>
        <taxon>Dikarya</taxon>
        <taxon>Basidiomycota</taxon>
        <taxon>Agaricomycotina</taxon>
        <taxon>Agaricomycetes</taxon>
        <taxon>Agaricomycetidae</taxon>
        <taxon>Agaricales</taxon>
        <taxon>Marasmiineae</taxon>
        <taxon>Omphalotaceae</taxon>
        <taxon>Lentinula</taxon>
    </lineage>
</organism>
<dbReference type="Proteomes" id="UP001163828">
    <property type="component" value="Unassembled WGS sequence"/>
</dbReference>
<dbReference type="EMBL" id="MU790544">
    <property type="protein sequence ID" value="KAJ3999141.1"/>
    <property type="molecule type" value="Genomic_DNA"/>
</dbReference>
<protein>
    <submittedName>
        <fullName evidence="3">PXA domain-containing protein</fullName>
    </submittedName>
</protein>
<evidence type="ECO:0000313" key="4">
    <source>
        <dbReference type="Proteomes" id="UP001163828"/>
    </source>
</evidence>
<evidence type="ECO:0000259" key="2">
    <source>
        <dbReference type="PROSITE" id="PS51207"/>
    </source>
</evidence>
<comment type="caution">
    <text evidence="3">The sequence shown here is derived from an EMBL/GenBank/DDBJ whole genome shotgun (WGS) entry which is preliminary data.</text>
</comment>
<dbReference type="PANTHER" id="PTHR22775:SF3">
    <property type="entry name" value="SORTING NEXIN-13"/>
    <property type="match status" value="1"/>
</dbReference>
<evidence type="ECO:0000256" key="1">
    <source>
        <dbReference type="SAM" id="MobiDB-lite"/>
    </source>
</evidence>
<dbReference type="SMART" id="SM00313">
    <property type="entry name" value="PXA"/>
    <property type="match status" value="1"/>
</dbReference>
<proteinExistence type="predicted"/>
<dbReference type="InterPro" id="IPR003114">
    <property type="entry name" value="Phox_assoc"/>
</dbReference>
<gene>
    <name evidence="3" type="ORF">F5050DRAFT_1055984</name>
</gene>
<dbReference type="PROSITE" id="PS51207">
    <property type="entry name" value="PXA"/>
    <property type="match status" value="1"/>
</dbReference>
<dbReference type="Pfam" id="PF02194">
    <property type="entry name" value="PXA"/>
    <property type="match status" value="1"/>
</dbReference>
<name>A0ABQ8QKR3_9AGAR</name>
<keyword evidence="4" id="KW-1185">Reference proteome</keyword>